<comment type="caution">
    <text evidence="2">The sequence shown here is derived from an EMBL/GenBank/DDBJ whole genome shotgun (WGS) entry which is preliminary data.</text>
</comment>
<dbReference type="CDD" id="cd00093">
    <property type="entry name" value="HTH_XRE"/>
    <property type="match status" value="1"/>
</dbReference>
<dbReference type="EMBL" id="BSBI01000004">
    <property type="protein sequence ID" value="GLF94994.1"/>
    <property type="molecule type" value="Genomic_DNA"/>
</dbReference>
<dbReference type="Proteomes" id="UP001291653">
    <property type="component" value="Unassembled WGS sequence"/>
</dbReference>
<dbReference type="Gene3D" id="1.10.260.40">
    <property type="entry name" value="lambda repressor-like DNA-binding domains"/>
    <property type="match status" value="1"/>
</dbReference>
<dbReference type="SUPFAM" id="SSF47413">
    <property type="entry name" value="lambda repressor-like DNA-binding domains"/>
    <property type="match status" value="1"/>
</dbReference>
<dbReference type="Pfam" id="PF13560">
    <property type="entry name" value="HTH_31"/>
    <property type="match status" value="1"/>
</dbReference>
<dbReference type="InterPro" id="IPR001387">
    <property type="entry name" value="Cro/C1-type_HTH"/>
</dbReference>
<sequence>MPSHDAGHIGMRVRIARNAAGLSQVQLADFLGRTESWMANVESGRQPLDRYSVITAIADQCDVDVVWLLGQPYRFQHHSGAIAHAHIPALRTALRRAGLILSGHPGLEPHGAPPAPEELHTASWEANRARQAANLPRLAALLPTMIEDLSASVLSTEGAAREDALRLMADAARTARMCLNCLGYPDLAWSAAEVAAGAATLLDDPITKAAVAWDRCGALLHQASLTETLVVAEAALRDLEPLAAGARPVDEAVSLRGALHLRCAVAHARATRGPDAWARIGAALEDADRLGPDFYDMGSQTVFGRGTVAVHAAEVGVEVDQPETGLTRVPDVDIPAVPSRERRTHYAIDEARALRRMGRAAAAVTKLRAAAAEAPHYVFGDPMARATVADLARAGVPSQASSLSYLVRRMELVR</sequence>
<keyword evidence="3" id="KW-1185">Reference proteome</keyword>
<organism evidence="2 3">
    <name type="scientific">Streptomyces yaizuensis</name>
    <dbReference type="NCBI Taxonomy" id="2989713"/>
    <lineage>
        <taxon>Bacteria</taxon>
        <taxon>Bacillati</taxon>
        <taxon>Actinomycetota</taxon>
        <taxon>Actinomycetes</taxon>
        <taxon>Kitasatosporales</taxon>
        <taxon>Streptomycetaceae</taxon>
        <taxon>Streptomyces</taxon>
    </lineage>
</organism>
<dbReference type="PROSITE" id="PS50943">
    <property type="entry name" value="HTH_CROC1"/>
    <property type="match status" value="1"/>
</dbReference>
<dbReference type="InterPro" id="IPR010982">
    <property type="entry name" value="Lambda_DNA-bd_dom_sf"/>
</dbReference>
<protein>
    <submittedName>
        <fullName evidence="2">Helix-turn-helix domain-containing protein</fullName>
    </submittedName>
</protein>
<evidence type="ECO:0000259" key="1">
    <source>
        <dbReference type="PROSITE" id="PS50943"/>
    </source>
</evidence>
<accession>A0ABQ5NX80</accession>
<dbReference type="SMART" id="SM00530">
    <property type="entry name" value="HTH_XRE"/>
    <property type="match status" value="1"/>
</dbReference>
<gene>
    <name evidence="2" type="ORF">SYYSPA8_11875</name>
</gene>
<name>A0ABQ5NX80_9ACTN</name>
<feature type="domain" description="HTH cro/C1-type" evidence="1">
    <location>
        <begin position="13"/>
        <end position="68"/>
    </location>
</feature>
<proteinExistence type="predicted"/>
<dbReference type="RefSeq" id="WP_323447077.1">
    <property type="nucleotide sequence ID" value="NZ_BSBI01000004.1"/>
</dbReference>
<reference evidence="2 3" key="1">
    <citation type="submission" date="2022-10" db="EMBL/GenBank/DDBJ databases">
        <title>Draft genome sequence of Streptomyces sp. YSPA8.</title>
        <authorList>
            <person name="Moriuchi R."/>
            <person name="Dohra H."/>
            <person name="Yamamura H."/>
            <person name="Kodani S."/>
        </authorList>
    </citation>
    <scope>NUCLEOTIDE SEQUENCE [LARGE SCALE GENOMIC DNA]</scope>
    <source>
        <strain evidence="2 3">YSPA8</strain>
    </source>
</reference>
<evidence type="ECO:0000313" key="2">
    <source>
        <dbReference type="EMBL" id="GLF94994.1"/>
    </source>
</evidence>
<evidence type="ECO:0000313" key="3">
    <source>
        <dbReference type="Proteomes" id="UP001291653"/>
    </source>
</evidence>